<dbReference type="SUPFAM" id="SSF56281">
    <property type="entry name" value="Metallo-hydrolase/oxidoreductase"/>
    <property type="match status" value="1"/>
</dbReference>
<evidence type="ECO:0000313" key="4">
    <source>
        <dbReference type="Proteomes" id="UP000777438"/>
    </source>
</evidence>
<dbReference type="Proteomes" id="UP000777438">
    <property type="component" value="Unassembled WGS sequence"/>
</dbReference>
<name>A0A9P8WLE5_9HYPO</name>
<dbReference type="Pfam" id="PF00753">
    <property type="entry name" value="Lactamase_B"/>
    <property type="match status" value="1"/>
</dbReference>
<dbReference type="OrthoDB" id="536211at2759"/>
<dbReference type="SMART" id="SM00849">
    <property type="entry name" value="Lactamase_B"/>
    <property type="match status" value="1"/>
</dbReference>
<evidence type="ECO:0000256" key="1">
    <source>
        <dbReference type="SAM" id="SignalP"/>
    </source>
</evidence>
<comment type="caution">
    <text evidence="3">The sequence shown here is derived from an EMBL/GenBank/DDBJ whole genome shotgun (WGS) entry which is preliminary data.</text>
</comment>
<sequence length="330" mass="36112">MKITLAFALGALFQTVTPRPTCQNGLRVEHFISPGPSLDMVSSLIVGSEGAVIIDLPLAVPQAQALAKWVVNTTDKPLVAAFSTHSHPDHYLGSTAFLAQFPETKYYASSKVVSLIENEAAAKAKYWKGILGEGVIVDKVTIPTPYDFSFFTLPGDEKYPVHLVSPLVADTIDETMFWIPSISTLIAGDAVYSHTMHLWLADLLSPALTEAWLSTLDFVASLKPQKIIPGHSLSTKFGAHIDLEHTRDYVRFFKNKIESKGLDFFTPQQIFTKFNRTFPDLLAGASQTSAVLLNITGEQFGKGGTRQIHAVDLASFHNATELEGWKIGGH</sequence>
<feature type="chain" id="PRO_5040507771" evidence="1">
    <location>
        <begin position="19"/>
        <end position="330"/>
    </location>
</feature>
<dbReference type="PANTHER" id="PTHR42951">
    <property type="entry name" value="METALLO-BETA-LACTAMASE DOMAIN-CONTAINING"/>
    <property type="match status" value="1"/>
</dbReference>
<dbReference type="InterPro" id="IPR050855">
    <property type="entry name" value="NDM-1-like"/>
</dbReference>
<gene>
    <name evidence="3" type="ORF">B0T10DRAFT_555095</name>
</gene>
<keyword evidence="1" id="KW-0732">Signal</keyword>
<dbReference type="AlphaFoldDB" id="A0A9P8WLE5"/>
<feature type="signal peptide" evidence="1">
    <location>
        <begin position="1"/>
        <end position="18"/>
    </location>
</feature>
<dbReference type="InterPro" id="IPR001279">
    <property type="entry name" value="Metallo-B-lactamas"/>
</dbReference>
<dbReference type="Gene3D" id="3.60.15.10">
    <property type="entry name" value="Ribonuclease Z/Hydroxyacylglutathione hydrolase-like"/>
    <property type="match status" value="1"/>
</dbReference>
<proteinExistence type="predicted"/>
<dbReference type="CDD" id="cd07739">
    <property type="entry name" value="metallo-hydrolase-like_MBL-fold"/>
    <property type="match status" value="1"/>
</dbReference>
<reference evidence="3 4" key="1">
    <citation type="journal article" date="2021" name="Nat. Commun.">
        <title>Genetic determinants of endophytism in the Arabidopsis root mycobiome.</title>
        <authorList>
            <person name="Mesny F."/>
            <person name="Miyauchi S."/>
            <person name="Thiergart T."/>
            <person name="Pickel B."/>
            <person name="Atanasova L."/>
            <person name="Karlsson M."/>
            <person name="Huettel B."/>
            <person name="Barry K.W."/>
            <person name="Haridas S."/>
            <person name="Chen C."/>
            <person name="Bauer D."/>
            <person name="Andreopoulos W."/>
            <person name="Pangilinan J."/>
            <person name="LaButti K."/>
            <person name="Riley R."/>
            <person name="Lipzen A."/>
            <person name="Clum A."/>
            <person name="Drula E."/>
            <person name="Henrissat B."/>
            <person name="Kohler A."/>
            <person name="Grigoriev I.V."/>
            <person name="Martin F.M."/>
            <person name="Hacquard S."/>
        </authorList>
    </citation>
    <scope>NUCLEOTIDE SEQUENCE [LARGE SCALE GENOMIC DNA]</scope>
    <source>
        <strain evidence="3 4">MPI-CAGE-CH-0241</strain>
    </source>
</reference>
<evidence type="ECO:0000259" key="2">
    <source>
        <dbReference type="SMART" id="SM00849"/>
    </source>
</evidence>
<keyword evidence="4" id="KW-1185">Reference proteome</keyword>
<protein>
    <submittedName>
        <fullName evidence="3">Metallo-beta-lactamase family protein</fullName>
    </submittedName>
</protein>
<accession>A0A9P8WLE5</accession>
<dbReference type="PANTHER" id="PTHR42951:SF14">
    <property type="entry name" value="METALLO-BETA-LACTAMASE SUPERFAMILY PROTEIN"/>
    <property type="match status" value="1"/>
</dbReference>
<organism evidence="3 4">
    <name type="scientific">Thelonectria olida</name>
    <dbReference type="NCBI Taxonomy" id="1576542"/>
    <lineage>
        <taxon>Eukaryota</taxon>
        <taxon>Fungi</taxon>
        <taxon>Dikarya</taxon>
        <taxon>Ascomycota</taxon>
        <taxon>Pezizomycotina</taxon>
        <taxon>Sordariomycetes</taxon>
        <taxon>Hypocreomycetidae</taxon>
        <taxon>Hypocreales</taxon>
        <taxon>Nectriaceae</taxon>
        <taxon>Thelonectria</taxon>
    </lineage>
</organism>
<evidence type="ECO:0000313" key="3">
    <source>
        <dbReference type="EMBL" id="KAH6900561.1"/>
    </source>
</evidence>
<dbReference type="InterPro" id="IPR036866">
    <property type="entry name" value="RibonucZ/Hydroxyglut_hydro"/>
</dbReference>
<dbReference type="EMBL" id="JAGPYM010000001">
    <property type="protein sequence ID" value="KAH6900561.1"/>
    <property type="molecule type" value="Genomic_DNA"/>
</dbReference>
<feature type="domain" description="Metallo-beta-lactamase" evidence="2">
    <location>
        <begin position="39"/>
        <end position="231"/>
    </location>
</feature>